<sequence length="50" mass="6001">MLPMGDDNKEITEQDMEKLTDQRMLAERHLMKYCFLKLFCLGSIYMLEVK</sequence>
<gene>
    <name evidence="1" type="ORF">BTMF_LOCUS4339</name>
</gene>
<dbReference type="Proteomes" id="UP000280834">
    <property type="component" value="Unassembled WGS sequence"/>
</dbReference>
<dbReference type="AlphaFoldDB" id="A0A3P7U2Y7"/>
<protein>
    <submittedName>
        <fullName evidence="1">Uncharacterized protein</fullName>
    </submittedName>
</protein>
<reference evidence="1 2" key="1">
    <citation type="submission" date="2018-11" db="EMBL/GenBank/DDBJ databases">
        <authorList>
            <consortium name="Pathogen Informatics"/>
        </authorList>
    </citation>
    <scope>NUCLEOTIDE SEQUENCE [LARGE SCALE GENOMIC DNA]</scope>
</reference>
<keyword evidence="2" id="KW-1185">Reference proteome</keyword>
<organism evidence="1 2">
    <name type="scientific">Brugia timori</name>
    <dbReference type="NCBI Taxonomy" id="42155"/>
    <lineage>
        <taxon>Eukaryota</taxon>
        <taxon>Metazoa</taxon>
        <taxon>Ecdysozoa</taxon>
        <taxon>Nematoda</taxon>
        <taxon>Chromadorea</taxon>
        <taxon>Rhabditida</taxon>
        <taxon>Spirurina</taxon>
        <taxon>Spiruromorpha</taxon>
        <taxon>Filarioidea</taxon>
        <taxon>Onchocercidae</taxon>
        <taxon>Brugia</taxon>
    </lineage>
</organism>
<evidence type="ECO:0000313" key="1">
    <source>
        <dbReference type="EMBL" id="VDO16587.1"/>
    </source>
</evidence>
<accession>A0A3P7U2Y7</accession>
<dbReference type="EMBL" id="UZAG01004250">
    <property type="protein sequence ID" value="VDO16587.1"/>
    <property type="molecule type" value="Genomic_DNA"/>
</dbReference>
<proteinExistence type="predicted"/>
<name>A0A3P7U2Y7_9BILA</name>
<evidence type="ECO:0000313" key="2">
    <source>
        <dbReference type="Proteomes" id="UP000280834"/>
    </source>
</evidence>